<evidence type="ECO:0000259" key="7">
    <source>
        <dbReference type="PROSITE" id="PS50222"/>
    </source>
</evidence>
<dbReference type="PROSITE" id="PS50222">
    <property type="entry name" value="EF_HAND_2"/>
    <property type="match status" value="1"/>
</dbReference>
<evidence type="ECO:0000256" key="1">
    <source>
        <dbReference type="ARBA" id="ARBA00001936"/>
    </source>
</evidence>
<comment type="caution">
    <text evidence="8">The sequence shown here is derived from an EMBL/GenBank/DDBJ whole genome shotgun (WGS) entry which is preliminary data.</text>
</comment>
<dbReference type="PANTHER" id="PTHR45668:SF5">
    <property type="entry name" value="SERINE_THREONINE-PROTEIN PHOSPHATASE 5"/>
    <property type="match status" value="1"/>
</dbReference>
<feature type="compositionally biased region" description="Polar residues" evidence="6">
    <location>
        <begin position="726"/>
        <end position="736"/>
    </location>
</feature>
<dbReference type="SMART" id="SM00156">
    <property type="entry name" value="PP2Ac"/>
    <property type="match status" value="1"/>
</dbReference>
<reference evidence="8 9" key="1">
    <citation type="journal article" date="2024" name="Science">
        <title>Giant polyketide synthase enzymes in the biosynthesis of giant marine polyether toxins.</title>
        <authorList>
            <person name="Fallon T.R."/>
            <person name="Shende V.V."/>
            <person name="Wierzbicki I.H."/>
            <person name="Pendleton A.L."/>
            <person name="Watervoot N.F."/>
            <person name="Auber R.P."/>
            <person name="Gonzalez D.J."/>
            <person name="Wisecaver J.H."/>
            <person name="Moore B.S."/>
        </authorList>
    </citation>
    <scope>NUCLEOTIDE SEQUENCE [LARGE SCALE GENOMIC DNA]</scope>
    <source>
        <strain evidence="8 9">12B1</strain>
    </source>
</reference>
<dbReference type="EMBL" id="JBGBPQ010000006">
    <property type="protein sequence ID" value="KAL1522313.1"/>
    <property type="molecule type" value="Genomic_DNA"/>
</dbReference>
<gene>
    <name evidence="8" type="ORF">AB1Y20_017305</name>
</gene>
<dbReference type="AlphaFoldDB" id="A0AB34JMP3"/>
<protein>
    <recommendedName>
        <fullName evidence="5">Serine/threonine-protein phosphatase</fullName>
        <ecNumber evidence="5">3.1.3.16</ecNumber>
    </recommendedName>
</protein>
<dbReference type="InterPro" id="IPR029052">
    <property type="entry name" value="Metallo-depent_PP-like"/>
</dbReference>
<dbReference type="Proteomes" id="UP001515480">
    <property type="component" value="Unassembled WGS sequence"/>
</dbReference>
<keyword evidence="4" id="KW-0464">Manganese</keyword>
<keyword evidence="5" id="KW-0378">Hydrolase</keyword>
<proteinExistence type="inferred from homology"/>
<dbReference type="InterPro" id="IPR002048">
    <property type="entry name" value="EF_hand_dom"/>
</dbReference>
<name>A0AB34JMP3_PRYPA</name>
<dbReference type="InterPro" id="IPR004843">
    <property type="entry name" value="Calcineurin-like_PHP"/>
</dbReference>
<keyword evidence="3" id="KW-0479">Metal-binding</keyword>
<dbReference type="SUPFAM" id="SSF56300">
    <property type="entry name" value="Metallo-dependent phosphatases"/>
    <property type="match status" value="1"/>
</dbReference>
<comment type="similarity">
    <text evidence="2 5">Belongs to the PPP phosphatase family.</text>
</comment>
<feature type="region of interest" description="Disordered" evidence="6">
    <location>
        <begin position="699"/>
        <end position="780"/>
    </location>
</feature>
<evidence type="ECO:0000256" key="5">
    <source>
        <dbReference type="RuleBase" id="RU004273"/>
    </source>
</evidence>
<dbReference type="GO" id="GO:0004722">
    <property type="term" value="F:protein serine/threonine phosphatase activity"/>
    <property type="evidence" value="ECO:0007669"/>
    <property type="project" value="UniProtKB-EC"/>
</dbReference>
<comment type="catalytic activity">
    <reaction evidence="5">
        <text>O-phospho-L-threonyl-[protein] + H2O = L-threonyl-[protein] + phosphate</text>
        <dbReference type="Rhea" id="RHEA:47004"/>
        <dbReference type="Rhea" id="RHEA-COMP:11060"/>
        <dbReference type="Rhea" id="RHEA-COMP:11605"/>
        <dbReference type="ChEBI" id="CHEBI:15377"/>
        <dbReference type="ChEBI" id="CHEBI:30013"/>
        <dbReference type="ChEBI" id="CHEBI:43474"/>
        <dbReference type="ChEBI" id="CHEBI:61977"/>
        <dbReference type="EC" id="3.1.3.16"/>
    </reaction>
</comment>
<accession>A0AB34JMP3</accession>
<dbReference type="EC" id="3.1.3.16" evidence="5"/>
<dbReference type="Gene3D" id="3.60.21.10">
    <property type="match status" value="1"/>
</dbReference>
<dbReference type="PROSITE" id="PS00125">
    <property type="entry name" value="SER_THR_PHOSPHATASE"/>
    <property type="match status" value="1"/>
</dbReference>
<evidence type="ECO:0000256" key="3">
    <source>
        <dbReference type="ARBA" id="ARBA00022723"/>
    </source>
</evidence>
<dbReference type="GO" id="GO:0005509">
    <property type="term" value="F:calcium ion binding"/>
    <property type="evidence" value="ECO:0007669"/>
    <property type="project" value="InterPro"/>
</dbReference>
<evidence type="ECO:0000256" key="2">
    <source>
        <dbReference type="ARBA" id="ARBA00008294"/>
    </source>
</evidence>
<evidence type="ECO:0000256" key="6">
    <source>
        <dbReference type="SAM" id="MobiDB-lite"/>
    </source>
</evidence>
<dbReference type="InterPro" id="IPR011992">
    <property type="entry name" value="EF-hand-dom_pair"/>
</dbReference>
<keyword evidence="9" id="KW-1185">Reference proteome</keyword>
<dbReference type="InterPro" id="IPR051134">
    <property type="entry name" value="PPP_phosphatase"/>
</dbReference>
<feature type="domain" description="EF-hand" evidence="7">
    <location>
        <begin position="496"/>
        <end position="531"/>
    </location>
</feature>
<evidence type="ECO:0000313" key="9">
    <source>
        <dbReference type="Proteomes" id="UP001515480"/>
    </source>
</evidence>
<dbReference type="Pfam" id="PF00149">
    <property type="entry name" value="Metallophos"/>
    <property type="match status" value="1"/>
</dbReference>
<dbReference type="InterPro" id="IPR006186">
    <property type="entry name" value="Ser/Thr-sp_prot-phosphatase"/>
</dbReference>
<dbReference type="PRINTS" id="PR00114">
    <property type="entry name" value="STPHPHTASE"/>
</dbReference>
<evidence type="ECO:0000256" key="4">
    <source>
        <dbReference type="ARBA" id="ARBA00023211"/>
    </source>
</evidence>
<dbReference type="PANTHER" id="PTHR45668">
    <property type="entry name" value="SERINE/THREONINE-PROTEIN PHOSPHATASE 5-RELATED"/>
    <property type="match status" value="1"/>
</dbReference>
<organism evidence="8 9">
    <name type="scientific">Prymnesium parvum</name>
    <name type="common">Toxic golden alga</name>
    <dbReference type="NCBI Taxonomy" id="97485"/>
    <lineage>
        <taxon>Eukaryota</taxon>
        <taxon>Haptista</taxon>
        <taxon>Haptophyta</taxon>
        <taxon>Prymnesiophyceae</taxon>
        <taxon>Prymnesiales</taxon>
        <taxon>Prymnesiaceae</taxon>
        <taxon>Prymnesium</taxon>
    </lineage>
</organism>
<sequence length="780" mass="86255">MTAPCARCAEDTVDESHKFTTVFQRKPTCRAILYSSKALLSAYGTAQAQTIQRRWRGTRGRLRALNVLLYHLAEELDQKDERITFELASFLSSANLPQRLEYSHSLSRKALSPVIPSGAGHLLPFPLSEGAVISLMRAFEKGERLHADSLRELLRRQAALLRSLPGVVRLELPSDASMCVVGDLHGQVDDLLYILRHRGVPSPTRRFIFNGDLVDRGPNGVAVCALLFAWQQLYPESVTINRGNHEERGMNAVYGFERECKVAYGPLIYESFQSAFEWLPLATVINGKVLVLHGGVDDRLTLPRLADAPREQYIMLPSTKQHPQFPDVAVAHRPPSQRGDWLDQQNAQARAEREARLRPINSVLWNDPMPGKGQVVNVARGTGFSFGRDVVEDFLAHEQLELFIRSHELTQEGYDWPFGKQLPMVTLFSASNYCGRNKNKGAYALITPLRASESPGKAAVPLSFGSLTFVQYEAAELSSLQAEQENLKLLHALIVEYRAELRDAWAAHDRERSGRVSLYLWEKVMKEVLQIKFPVRRVRDKLIGPAAAASDGADVRYDAFLAQFSLAQPLCAPLFGVRHYLISLMHKVDYEESGFVTLDEFAACCKAVKVHMGSAAPPLLLQTNRMLAALGPPGRAARKTRMVDIAEITTQFRVVSAVKPASRTSASGEAKGAPMRWLRAALRLCCCCSSLTAAEPNLKSTQLTTRRRIRSRAPSASTPKSKRKQSAVTTPAQQLSEGAGEGAQSGVELTPNHGVSPRASSSADHPRKSLISRASLTNNL</sequence>
<dbReference type="SUPFAM" id="SSF47473">
    <property type="entry name" value="EF-hand"/>
    <property type="match status" value="1"/>
</dbReference>
<evidence type="ECO:0000313" key="8">
    <source>
        <dbReference type="EMBL" id="KAL1522313.1"/>
    </source>
</evidence>
<comment type="cofactor">
    <cofactor evidence="1">
        <name>Mn(2+)</name>
        <dbReference type="ChEBI" id="CHEBI:29035"/>
    </cofactor>
</comment>